<reference evidence="2" key="1">
    <citation type="submission" date="2014-09" db="EMBL/GenBank/DDBJ databases">
        <authorList>
            <person name="Magalhaes I.L.F."/>
            <person name="Oliveira U."/>
            <person name="Santos F.R."/>
            <person name="Vidigal T.H.D.A."/>
            <person name="Brescovit A.D."/>
            <person name="Santos A.J."/>
        </authorList>
    </citation>
    <scope>NUCLEOTIDE SEQUENCE</scope>
    <source>
        <tissue evidence="2">Shoot tissue taken approximately 20 cm above the soil surface</tissue>
    </source>
</reference>
<evidence type="ECO:0000313" key="2">
    <source>
        <dbReference type="EMBL" id="JAE00960.1"/>
    </source>
</evidence>
<feature type="region of interest" description="Disordered" evidence="1">
    <location>
        <begin position="111"/>
        <end position="133"/>
    </location>
</feature>
<name>A0A0A9EJP6_ARUDO</name>
<feature type="region of interest" description="Disordered" evidence="1">
    <location>
        <begin position="145"/>
        <end position="195"/>
    </location>
</feature>
<dbReference type="AlphaFoldDB" id="A0A0A9EJP6"/>
<feature type="compositionally biased region" description="Basic and acidic residues" evidence="1">
    <location>
        <begin position="171"/>
        <end position="187"/>
    </location>
</feature>
<feature type="compositionally biased region" description="Low complexity" evidence="1">
    <location>
        <begin position="123"/>
        <end position="133"/>
    </location>
</feature>
<dbReference type="EMBL" id="GBRH01196936">
    <property type="protein sequence ID" value="JAE00960.1"/>
    <property type="molecule type" value="Transcribed_RNA"/>
</dbReference>
<sequence length="195" mass="20328">MLLFSFMNFSQSSDSSFSSFFFTPPFASGRHAAAATSATAAAAAAALSRVLLPQLLVPSSADAVSTLPFVDTLLCLSSTPTYVTQFAADLSTSELSHTVSAADLRSVTLNDAAASAPPPPRGSPSAAASSIGGLRNPRFRLERRLRRRWPSDVVSGRERGEKSSASSAERSPARSSKESCRPPDRSDMGSGGGGR</sequence>
<reference evidence="2" key="2">
    <citation type="journal article" date="2015" name="Data Brief">
        <title>Shoot transcriptome of the giant reed, Arundo donax.</title>
        <authorList>
            <person name="Barrero R.A."/>
            <person name="Guerrero F.D."/>
            <person name="Moolhuijzen P."/>
            <person name="Goolsby J.A."/>
            <person name="Tidwell J."/>
            <person name="Bellgard S.E."/>
            <person name="Bellgard M.I."/>
        </authorList>
    </citation>
    <scope>NUCLEOTIDE SEQUENCE</scope>
    <source>
        <tissue evidence="2">Shoot tissue taken approximately 20 cm above the soil surface</tissue>
    </source>
</reference>
<evidence type="ECO:0000256" key="1">
    <source>
        <dbReference type="SAM" id="MobiDB-lite"/>
    </source>
</evidence>
<proteinExistence type="predicted"/>
<organism evidence="2">
    <name type="scientific">Arundo donax</name>
    <name type="common">Giant reed</name>
    <name type="synonym">Donax arundinaceus</name>
    <dbReference type="NCBI Taxonomy" id="35708"/>
    <lineage>
        <taxon>Eukaryota</taxon>
        <taxon>Viridiplantae</taxon>
        <taxon>Streptophyta</taxon>
        <taxon>Embryophyta</taxon>
        <taxon>Tracheophyta</taxon>
        <taxon>Spermatophyta</taxon>
        <taxon>Magnoliopsida</taxon>
        <taxon>Liliopsida</taxon>
        <taxon>Poales</taxon>
        <taxon>Poaceae</taxon>
        <taxon>PACMAD clade</taxon>
        <taxon>Arundinoideae</taxon>
        <taxon>Arundineae</taxon>
        <taxon>Arundo</taxon>
    </lineage>
</organism>
<accession>A0A0A9EJP6</accession>
<protein>
    <submittedName>
        <fullName evidence="2">Uncharacterized protein</fullName>
    </submittedName>
</protein>